<organism evidence="8 9">
    <name type="scientific">Streptosporangium canum</name>
    <dbReference type="NCBI Taxonomy" id="324952"/>
    <lineage>
        <taxon>Bacteria</taxon>
        <taxon>Bacillati</taxon>
        <taxon>Actinomycetota</taxon>
        <taxon>Actinomycetes</taxon>
        <taxon>Streptosporangiales</taxon>
        <taxon>Streptosporangiaceae</taxon>
        <taxon>Streptosporangium</taxon>
    </lineage>
</organism>
<dbReference type="Gene3D" id="1.50.10.100">
    <property type="entry name" value="Chondroitin AC/alginate lyase"/>
    <property type="match status" value="1"/>
</dbReference>
<proteinExistence type="predicted"/>
<feature type="region of interest" description="Disordered" evidence="5">
    <location>
        <begin position="346"/>
        <end position="370"/>
    </location>
</feature>
<keyword evidence="2" id="KW-0732">Signal</keyword>
<dbReference type="GO" id="GO:0016829">
    <property type="term" value="F:lyase activity"/>
    <property type="evidence" value="ECO:0007669"/>
    <property type="project" value="UniProtKB-KW"/>
</dbReference>
<dbReference type="AlphaFoldDB" id="A0A1I3N2F0"/>
<feature type="compositionally biased region" description="Pro residues" evidence="5">
    <location>
        <begin position="347"/>
        <end position="361"/>
    </location>
</feature>
<dbReference type="PANTHER" id="PTHR39210">
    <property type="entry name" value="HEPARIN-SULFATE LYASE"/>
    <property type="match status" value="1"/>
</dbReference>
<evidence type="ECO:0000259" key="7">
    <source>
        <dbReference type="Pfam" id="PF16889"/>
    </source>
</evidence>
<name>A0A1I3N2F0_9ACTN</name>
<dbReference type="Pfam" id="PF07940">
    <property type="entry name" value="Hepar_II_III_C"/>
    <property type="match status" value="1"/>
</dbReference>
<evidence type="ECO:0000256" key="3">
    <source>
        <dbReference type="ARBA" id="ARBA00022764"/>
    </source>
</evidence>
<dbReference type="EMBL" id="FOQY01000006">
    <property type="protein sequence ID" value="SFJ03417.1"/>
    <property type="molecule type" value="Genomic_DNA"/>
</dbReference>
<evidence type="ECO:0000256" key="1">
    <source>
        <dbReference type="ARBA" id="ARBA00004418"/>
    </source>
</evidence>
<evidence type="ECO:0000256" key="2">
    <source>
        <dbReference type="ARBA" id="ARBA00022729"/>
    </source>
</evidence>
<evidence type="ECO:0000256" key="4">
    <source>
        <dbReference type="ARBA" id="ARBA00023239"/>
    </source>
</evidence>
<gene>
    <name evidence="8" type="ORF">SAMN05216275_10692</name>
</gene>
<feature type="domain" description="Heparinase II/III-like C-terminal" evidence="6">
    <location>
        <begin position="366"/>
        <end position="519"/>
    </location>
</feature>
<dbReference type="PANTHER" id="PTHR39210:SF1">
    <property type="entry name" value="HEPARIN-SULFATE LYASE"/>
    <property type="match status" value="1"/>
</dbReference>
<keyword evidence="3" id="KW-0574">Periplasm</keyword>
<evidence type="ECO:0000313" key="9">
    <source>
        <dbReference type="Proteomes" id="UP000199111"/>
    </source>
</evidence>
<evidence type="ECO:0000256" key="5">
    <source>
        <dbReference type="SAM" id="MobiDB-lite"/>
    </source>
</evidence>
<keyword evidence="4" id="KW-0456">Lyase</keyword>
<dbReference type="GeneID" id="96298042"/>
<dbReference type="InterPro" id="IPR008929">
    <property type="entry name" value="Chondroitin_lyas"/>
</dbReference>
<sequence length="715" mass="78576">MQYVEKPPHIDPVRMRHITDEDLLAATGTATVEELRRHLSTRTGPRPVFDVARWAAGMSGTETAAQAVAAADELLGTEVDFLDKGRGRSRLYGFHYLRWMSPLVSAYALTGDPAYAKEWDRLFGQWYDSRDHVAGDWPGLDVVWYSLGVWSRSSLITQALAVFGEEPALSREGWLRMVKTVLGGARWAAEEHDEFRQGNWQFACASELLHVAAVFPEFDEASGWAEVAKARILDHLELDVRADGGHHERSPGYHSMCVEAVQRAAVIGEQYLGWDLAAHPRVRAMHDWYVALVTPAGWIPHLQDSGLYWPAAHLLRGHYLLGDPGYEALARRWLTPEQLRGELAWLPPRPDGAPAPAPAPAGEPDSSSRTLDTSRYAVFRTGWEPDSLHTVVNYGPFVGHELEPHSHHAALDFVLSGWGVPLAWEAGGPPSYDDPGYYDWFQATRGHNTVLLPGEEFAADRDATCDTFAALPHVDVFAGHHHGYPKRHDRRIVFVRESPSYWLVTDEIEDGPEAVWQVHGRSPWSERAGGHANVRGPGLYVLPAEPEAVTGVLHGSGPSRIPDPSTRTAEYGEIHTLGLRQRAGTFTVGLFPYAEDPPAVRLRGGEVSLDGVVDAFSGHQWTRCDTGGVLLAAACWGPSLVHDGIALVEARGLVAADVTYQGGFAAVVDTDRCTELRVHAPGVTRLALNGVRLRPGLTVTLPSSGRWRLEAAADE</sequence>
<comment type="subcellular location">
    <subcellularLocation>
        <location evidence="1">Periplasm</location>
    </subcellularLocation>
</comment>
<dbReference type="Proteomes" id="UP000199111">
    <property type="component" value="Unassembled WGS sequence"/>
</dbReference>
<keyword evidence="9" id="KW-1185">Reference proteome</keyword>
<evidence type="ECO:0000259" key="6">
    <source>
        <dbReference type="Pfam" id="PF07940"/>
    </source>
</evidence>
<dbReference type="InterPro" id="IPR012480">
    <property type="entry name" value="Hepar_II_III_C"/>
</dbReference>
<reference evidence="9" key="1">
    <citation type="submission" date="2016-10" db="EMBL/GenBank/DDBJ databases">
        <authorList>
            <person name="Varghese N."/>
            <person name="Submissions S."/>
        </authorList>
    </citation>
    <scope>NUCLEOTIDE SEQUENCE [LARGE SCALE GENOMIC DNA]</scope>
    <source>
        <strain evidence="9">CGMCC 4.2126</strain>
    </source>
</reference>
<dbReference type="Pfam" id="PF16889">
    <property type="entry name" value="Hepar_II_III_N"/>
    <property type="match status" value="1"/>
</dbReference>
<protein>
    <submittedName>
        <fullName evidence="8">Heparinase II/III-like protein</fullName>
    </submittedName>
</protein>
<accession>A0A1I3N2F0</accession>
<dbReference type="Gene3D" id="2.70.98.70">
    <property type="match status" value="1"/>
</dbReference>
<dbReference type="InterPro" id="IPR031680">
    <property type="entry name" value="Hepar_II_III_N"/>
</dbReference>
<dbReference type="SUPFAM" id="SSF48230">
    <property type="entry name" value="Chondroitin AC/alginate lyase"/>
    <property type="match status" value="1"/>
</dbReference>
<feature type="domain" description="Heparin-sulfate lyase N-terminal" evidence="7">
    <location>
        <begin position="95"/>
        <end position="306"/>
    </location>
</feature>
<dbReference type="RefSeq" id="WP_093886953.1">
    <property type="nucleotide sequence ID" value="NZ_FOQY01000006.1"/>
</dbReference>
<evidence type="ECO:0000313" key="8">
    <source>
        <dbReference type="EMBL" id="SFJ03417.1"/>
    </source>
</evidence>
<dbReference type="GO" id="GO:0042597">
    <property type="term" value="C:periplasmic space"/>
    <property type="evidence" value="ECO:0007669"/>
    <property type="project" value="UniProtKB-SubCell"/>
</dbReference>